<dbReference type="Proteomes" id="UP000343317">
    <property type="component" value="Unassembled WGS sequence"/>
</dbReference>
<keyword evidence="2" id="KW-1185">Reference proteome</keyword>
<accession>A0A5E4VHT3</accession>
<gene>
    <name evidence="1" type="ORF">PHO31112_02629</name>
</gene>
<dbReference type="EMBL" id="CABPSM010000006">
    <property type="protein sequence ID" value="VVE11044.1"/>
    <property type="molecule type" value="Genomic_DNA"/>
</dbReference>
<dbReference type="AlphaFoldDB" id="A0A5E4VHT3"/>
<proteinExistence type="predicted"/>
<name>A0A5E4VHT3_9BURK</name>
<sequence length="381" mass="43020">MQITKYQYYGFEPSRNRIDNLRSLEDYNLTAPEGRESFRRRFSHMGCWDKIKDWFRGGAKKQVLHDLCTAVIAAKLLEMGEYRPSHSGEPDEPSFLVPPDEAAACARLLKNLTEDARWEALDRPVLLGDECVLALKLGFGDGEFLRLPIVAECFKGGEGGLTGNEIRRVFEARIGDQSLIEKATQTVLQAGINQELERDNGPTGNTIGNTHREQYWLDFGRTGDVQFVLADGSRVQAKDHLPQSKDLDAAIMKGDGATNVAALLIDQRYSTLLSAKVVQWQASLREDDDFCKKFLTDDEVDHVSSSARITWQIPTEFHQTRTVRSTFEIKNHTQEYNVTIKADLRFSQDFYQQIVDGSAMGLRRLGAEHVTITRLVMAEAE</sequence>
<evidence type="ECO:0000313" key="2">
    <source>
        <dbReference type="Proteomes" id="UP000343317"/>
    </source>
</evidence>
<evidence type="ECO:0000313" key="1">
    <source>
        <dbReference type="EMBL" id="VVE11044.1"/>
    </source>
</evidence>
<reference evidence="1 2" key="1">
    <citation type="submission" date="2019-08" db="EMBL/GenBank/DDBJ databases">
        <authorList>
            <person name="Peeters C."/>
        </authorList>
    </citation>
    <scope>NUCLEOTIDE SEQUENCE [LARGE SCALE GENOMIC DNA]</scope>
    <source>
        <strain evidence="1 2">LMG 31112</strain>
    </source>
</reference>
<organism evidence="1 2">
    <name type="scientific">Pandoraea horticolens</name>
    <dbReference type="NCBI Taxonomy" id="2508298"/>
    <lineage>
        <taxon>Bacteria</taxon>
        <taxon>Pseudomonadati</taxon>
        <taxon>Pseudomonadota</taxon>
        <taxon>Betaproteobacteria</taxon>
        <taxon>Burkholderiales</taxon>
        <taxon>Burkholderiaceae</taxon>
        <taxon>Pandoraea</taxon>
    </lineage>
</organism>
<protein>
    <submittedName>
        <fullName evidence="1">Uncharacterized protein</fullName>
    </submittedName>
</protein>